<feature type="domain" description="HNH nuclease" evidence="2">
    <location>
        <begin position="68"/>
        <end position="112"/>
    </location>
</feature>
<dbReference type="EMBL" id="JAPFFF010000040">
    <property type="protein sequence ID" value="KAK8841968.1"/>
    <property type="molecule type" value="Genomic_DNA"/>
</dbReference>
<dbReference type="Pfam" id="PF13392">
    <property type="entry name" value="HNH_3"/>
    <property type="match status" value="1"/>
</dbReference>
<evidence type="ECO:0000313" key="4">
    <source>
        <dbReference type="EMBL" id="KAK8881853.1"/>
    </source>
</evidence>
<feature type="region of interest" description="Disordered" evidence="1">
    <location>
        <begin position="1"/>
        <end position="23"/>
    </location>
</feature>
<evidence type="ECO:0000313" key="5">
    <source>
        <dbReference type="Proteomes" id="UP001470230"/>
    </source>
</evidence>
<accession>A0ABR2H817</accession>
<dbReference type="InterPro" id="IPR003615">
    <property type="entry name" value="HNH_nuc"/>
</dbReference>
<dbReference type="InterPro" id="IPR044925">
    <property type="entry name" value="His-Me_finger_sf"/>
</dbReference>
<dbReference type="EMBL" id="JAPFFF010000009">
    <property type="protein sequence ID" value="KAK8881853.1"/>
    <property type="molecule type" value="Genomic_DNA"/>
</dbReference>
<comment type="caution">
    <text evidence="3">The sequence shown here is derived from an EMBL/GenBank/DDBJ whole genome shotgun (WGS) entry which is preliminary data.</text>
</comment>
<dbReference type="SUPFAM" id="SSF54060">
    <property type="entry name" value="His-Me finger endonucleases"/>
    <property type="match status" value="1"/>
</dbReference>
<organism evidence="3 5">
    <name type="scientific">Tritrichomonas musculus</name>
    <dbReference type="NCBI Taxonomy" id="1915356"/>
    <lineage>
        <taxon>Eukaryota</taxon>
        <taxon>Metamonada</taxon>
        <taxon>Parabasalia</taxon>
        <taxon>Tritrichomonadida</taxon>
        <taxon>Tritrichomonadidae</taxon>
        <taxon>Tritrichomonas</taxon>
    </lineage>
</organism>
<keyword evidence="5" id="KW-1185">Reference proteome</keyword>
<reference evidence="3 5" key="1">
    <citation type="submission" date="2024-04" db="EMBL/GenBank/DDBJ databases">
        <title>Tritrichomonas musculus Genome.</title>
        <authorList>
            <person name="Alves-Ferreira E."/>
            <person name="Grigg M."/>
            <person name="Lorenzi H."/>
            <person name="Galac M."/>
        </authorList>
    </citation>
    <scope>NUCLEOTIDE SEQUENCE [LARGE SCALE GENOMIC DNA]</scope>
    <source>
        <strain evidence="3 5">EAF2021</strain>
    </source>
</reference>
<dbReference type="Gene3D" id="3.90.75.20">
    <property type="match status" value="1"/>
</dbReference>
<name>A0ABR2H817_9EUKA</name>
<evidence type="ECO:0000259" key="2">
    <source>
        <dbReference type="Pfam" id="PF13392"/>
    </source>
</evidence>
<dbReference type="Proteomes" id="UP001470230">
    <property type="component" value="Unassembled WGS sequence"/>
</dbReference>
<evidence type="ECO:0000256" key="1">
    <source>
        <dbReference type="SAM" id="MobiDB-lite"/>
    </source>
</evidence>
<gene>
    <name evidence="3" type="ORF">M9Y10_026925</name>
    <name evidence="4" type="ORF">M9Y10_044489</name>
</gene>
<sequence>MSQPVEQANNENTNDEAEFEPLKGFENDYEIQTTYPYNIRKKKTGRILKESDRGHGYIQVHLNLISYNKHILIAKQFIPNPDNLPEVDHINHDRSDYHLSNLRWCTHITNMRNLSIHKNIPIEYVDSISDDATVIDEYNNHEFTDYYFDDDNFYYYNGVKYKKLRVNENKYGSKFVVMVSNEHKFVRIYISIFKRSYGLM</sequence>
<feature type="compositionally biased region" description="Polar residues" evidence="1">
    <location>
        <begin position="1"/>
        <end position="12"/>
    </location>
</feature>
<proteinExistence type="predicted"/>
<protein>
    <recommendedName>
        <fullName evidence="2">HNH nuclease domain-containing protein</fullName>
    </recommendedName>
</protein>
<evidence type="ECO:0000313" key="3">
    <source>
        <dbReference type="EMBL" id="KAK8841968.1"/>
    </source>
</evidence>